<dbReference type="STRING" id="418459.E3L965"/>
<dbReference type="EMBL" id="DS178381">
    <property type="protein sequence ID" value="EFP93090.2"/>
    <property type="molecule type" value="Genomic_DNA"/>
</dbReference>
<evidence type="ECO:0000313" key="1">
    <source>
        <dbReference type="EMBL" id="EFP93090.2"/>
    </source>
</evidence>
<dbReference type="eggNOG" id="ENOG502SBYH">
    <property type="taxonomic scope" value="Eukaryota"/>
</dbReference>
<dbReference type="AlphaFoldDB" id="E3L965"/>
<dbReference type="Proteomes" id="UP000008783">
    <property type="component" value="Unassembled WGS sequence"/>
</dbReference>
<dbReference type="OrthoDB" id="2507271at2759"/>
<keyword evidence="2" id="KW-1185">Reference proteome</keyword>
<sequence>MPCEKIVETTIRDGEDLGFGSDSSDIEEAPSDYSEEFCTWEVFGDTDILEATAAVAEAPRTARNDWVPFTSQEDFMACLMSGYLRKMLSRVTYLLLRLILAMKNLILPHWDSVRRTKERIRRMLGLTTIETLSVWDNKLFTISLKVILANELLNPQVTRHLEYCPHDPTGTQIGSLYQCFKWREDLSRELRANGSLYAKCCTPQYKDSESGKGFKIVIPGRGIKFSDHSLTTVDIKEFDEMYSELYLDDNTSLDDTCGGRLFELVNGDKVEVALPNPWRQKANGKIICHVLITLYSDNTSGNSSKQWNKHISFYFTLAGLHPHLTNQEYHCHFLGTSNVAGVLELAEPIVEEMNDLATDGHFAYDSHLKQDVLIMSVIMADSPMHAEITSTPPPRKRQQPMSGLSDGMRQLRMFILHRHP</sequence>
<organism evidence="1 2">
    <name type="scientific">Puccinia graminis f. sp. tritici (strain CRL 75-36-700-3 / race SCCL)</name>
    <name type="common">Black stem rust fungus</name>
    <dbReference type="NCBI Taxonomy" id="418459"/>
    <lineage>
        <taxon>Eukaryota</taxon>
        <taxon>Fungi</taxon>
        <taxon>Dikarya</taxon>
        <taxon>Basidiomycota</taxon>
        <taxon>Pucciniomycotina</taxon>
        <taxon>Pucciniomycetes</taxon>
        <taxon>Pucciniales</taxon>
        <taxon>Pucciniaceae</taxon>
        <taxon>Puccinia</taxon>
    </lineage>
</organism>
<dbReference type="PANTHER" id="PTHR31912">
    <property type="entry name" value="IP13529P"/>
    <property type="match status" value="1"/>
</dbReference>
<name>E3L965_PUCGT</name>
<dbReference type="KEGG" id="pgr:PGTG_19370"/>
<dbReference type="GeneID" id="10543155"/>
<dbReference type="HOGENOM" id="CLU_654050_0_0_1"/>
<dbReference type="PANTHER" id="PTHR31912:SF34">
    <property type="entry name" value="NOTOCHORD-RELATED PROTEIN"/>
    <property type="match status" value="1"/>
</dbReference>
<dbReference type="RefSeq" id="XP_003337509.2">
    <property type="nucleotide sequence ID" value="XM_003337461.2"/>
</dbReference>
<proteinExistence type="predicted"/>
<reference key="1">
    <citation type="submission" date="2007-01" db="EMBL/GenBank/DDBJ databases">
        <title>The Genome Sequence of Puccinia graminis f. sp. tritici Strain CRL 75-36-700-3.</title>
        <authorList>
            <consortium name="The Broad Institute Genome Sequencing Platform"/>
            <person name="Birren B."/>
            <person name="Lander E."/>
            <person name="Galagan J."/>
            <person name="Nusbaum C."/>
            <person name="Devon K."/>
            <person name="Cuomo C."/>
            <person name="Jaffe D."/>
            <person name="Butler J."/>
            <person name="Alvarez P."/>
            <person name="Gnerre S."/>
            <person name="Grabherr M."/>
            <person name="Mauceli E."/>
            <person name="Brockman W."/>
            <person name="Young S."/>
            <person name="LaButti K."/>
            <person name="Sykes S."/>
            <person name="DeCaprio D."/>
            <person name="Crawford M."/>
            <person name="Koehrsen M."/>
            <person name="Engels R."/>
            <person name="Montgomery P."/>
            <person name="Pearson M."/>
            <person name="Howarth C."/>
            <person name="Larson L."/>
            <person name="White J."/>
            <person name="Zeng Q."/>
            <person name="Kodira C."/>
            <person name="Yandava C."/>
            <person name="Alvarado L."/>
            <person name="O'Leary S."/>
            <person name="Szabo L."/>
            <person name="Dean R."/>
            <person name="Schein J."/>
        </authorList>
    </citation>
    <scope>NUCLEOTIDE SEQUENCE</scope>
    <source>
        <strain>CRL 75-36-700-3</strain>
    </source>
</reference>
<dbReference type="InParanoid" id="E3L965"/>
<evidence type="ECO:0000313" key="2">
    <source>
        <dbReference type="Proteomes" id="UP000008783"/>
    </source>
</evidence>
<reference evidence="2" key="2">
    <citation type="journal article" date="2011" name="Proc. Natl. Acad. Sci. U.S.A.">
        <title>Obligate biotrophy features unraveled by the genomic analysis of rust fungi.</title>
        <authorList>
            <person name="Duplessis S."/>
            <person name="Cuomo C.A."/>
            <person name="Lin Y.-C."/>
            <person name="Aerts A."/>
            <person name="Tisserant E."/>
            <person name="Veneault-Fourrey C."/>
            <person name="Joly D.L."/>
            <person name="Hacquard S."/>
            <person name="Amselem J."/>
            <person name="Cantarel B.L."/>
            <person name="Chiu R."/>
            <person name="Coutinho P.M."/>
            <person name="Feau N."/>
            <person name="Field M."/>
            <person name="Frey P."/>
            <person name="Gelhaye E."/>
            <person name="Goldberg J."/>
            <person name="Grabherr M.G."/>
            <person name="Kodira C.D."/>
            <person name="Kohler A."/>
            <person name="Kuees U."/>
            <person name="Lindquist E.A."/>
            <person name="Lucas S.M."/>
            <person name="Mago R."/>
            <person name="Mauceli E."/>
            <person name="Morin E."/>
            <person name="Murat C."/>
            <person name="Pangilinan J.L."/>
            <person name="Park R."/>
            <person name="Pearson M."/>
            <person name="Quesneville H."/>
            <person name="Rouhier N."/>
            <person name="Sakthikumar S."/>
            <person name="Salamov A.A."/>
            <person name="Schmutz J."/>
            <person name="Selles B."/>
            <person name="Shapiro H."/>
            <person name="Tanguay P."/>
            <person name="Tuskan G.A."/>
            <person name="Henrissat B."/>
            <person name="Van de Peer Y."/>
            <person name="Rouze P."/>
            <person name="Ellis J.G."/>
            <person name="Dodds P.N."/>
            <person name="Schein J.E."/>
            <person name="Zhong S."/>
            <person name="Hamelin R.C."/>
            <person name="Grigoriev I.V."/>
            <person name="Szabo L.J."/>
            <person name="Martin F."/>
        </authorList>
    </citation>
    <scope>NUCLEOTIDE SEQUENCE [LARGE SCALE GENOMIC DNA]</scope>
    <source>
        <strain evidence="2">CRL 75-36-700-3 / race SCCL</strain>
    </source>
</reference>
<accession>E3L965</accession>
<dbReference type="VEuPathDB" id="FungiDB:PGTG_19370"/>
<protein>
    <submittedName>
        <fullName evidence="1">Uncharacterized protein</fullName>
    </submittedName>
</protein>
<gene>
    <name evidence="1" type="ORF">PGTG_19370</name>
</gene>